<sequence>TYSDCLSGSQSARWCSTTSNYDRNKMWSNCPGML</sequence>
<evidence type="ECO:0000313" key="5">
    <source>
        <dbReference type="EMBL" id="CAF4337323.1"/>
    </source>
</evidence>
<protein>
    <recommendedName>
        <fullName evidence="4">Fibronectin type-II domain-containing protein</fullName>
    </recommendedName>
</protein>
<keyword evidence="2" id="KW-1015">Disulfide bond</keyword>
<dbReference type="AlphaFoldDB" id="A0A820K5D9"/>
<dbReference type="InterPro" id="IPR013806">
    <property type="entry name" value="Kringle-like"/>
</dbReference>
<organism evidence="5 6">
    <name type="scientific">Adineta steineri</name>
    <dbReference type="NCBI Taxonomy" id="433720"/>
    <lineage>
        <taxon>Eukaryota</taxon>
        <taxon>Metazoa</taxon>
        <taxon>Spiralia</taxon>
        <taxon>Gnathifera</taxon>
        <taxon>Rotifera</taxon>
        <taxon>Eurotatoria</taxon>
        <taxon>Bdelloidea</taxon>
        <taxon>Adinetida</taxon>
        <taxon>Adinetidae</taxon>
        <taxon>Adineta</taxon>
    </lineage>
</organism>
<keyword evidence="1" id="KW-0677">Repeat</keyword>
<proteinExistence type="predicted"/>
<evidence type="ECO:0000256" key="3">
    <source>
        <dbReference type="PROSITE-ProRule" id="PRU00479"/>
    </source>
</evidence>
<evidence type="ECO:0000256" key="1">
    <source>
        <dbReference type="ARBA" id="ARBA00022737"/>
    </source>
</evidence>
<comment type="caution">
    <text evidence="5">The sequence shown here is derived from an EMBL/GenBank/DDBJ whole genome shotgun (WGS) entry which is preliminary data.</text>
</comment>
<accession>A0A820K5D9</accession>
<feature type="non-terminal residue" evidence="5">
    <location>
        <position position="1"/>
    </location>
</feature>
<reference evidence="5" key="1">
    <citation type="submission" date="2021-02" db="EMBL/GenBank/DDBJ databases">
        <authorList>
            <person name="Nowell W R."/>
        </authorList>
    </citation>
    <scope>NUCLEOTIDE SEQUENCE</scope>
</reference>
<dbReference type="Proteomes" id="UP000663844">
    <property type="component" value="Unassembled WGS sequence"/>
</dbReference>
<name>A0A820K5D9_9BILA</name>
<dbReference type="PROSITE" id="PS51092">
    <property type="entry name" value="FN2_2"/>
    <property type="match status" value="1"/>
</dbReference>
<dbReference type="InterPro" id="IPR036943">
    <property type="entry name" value="FN_type2_sf"/>
</dbReference>
<evidence type="ECO:0000256" key="2">
    <source>
        <dbReference type="ARBA" id="ARBA00023157"/>
    </source>
</evidence>
<evidence type="ECO:0000259" key="4">
    <source>
        <dbReference type="PROSITE" id="PS51092"/>
    </source>
</evidence>
<dbReference type="Pfam" id="PF00040">
    <property type="entry name" value="fn2"/>
    <property type="match status" value="1"/>
</dbReference>
<dbReference type="SUPFAM" id="SSF57440">
    <property type="entry name" value="Kringle-like"/>
    <property type="match status" value="1"/>
</dbReference>
<evidence type="ECO:0000313" key="6">
    <source>
        <dbReference type="Proteomes" id="UP000663844"/>
    </source>
</evidence>
<feature type="domain" description="Fibronectin type-II" evidence="4">
    <location>
        <begin position="1"/>
        <end position="32"/>
    </location>
</feature>
<dbReference type="Gene3D" id="2.10.10.10">
    <property type="entry name" value="Fibronectin, type II, collagen-binding"/>
    <property type="match status" value="1"/>
</dbReference>
<gene>
    <name evidence="5" type="ORF">OXD698_LOCUS48031</name>
</gene>
<dbReference type="InterPro" id="IPR000562">
    <property type="entry name" value="FN_type2_dom"/>
</dbReference>
<dbReference type="EMBL" id="CAJOAZ010019522">
    <property type="protein sequence ID" value="CAF4337323.1"/>
    <property type="molecule type" value="Genomic_DNA"/>
</dbReference>
<comment type="caution">
    <text evidence="3">Lacks conserved residue(s) required for the propagation of feature annotation.</text>
</comment>